<accession>A0A124FKU3</accession>
<evidence type="ECO:0000256" key="2">
    <source>
        <dbReference type="ARBA" id="ARBA00038695"/>
    </source>
</evidence>
<sequence length="169" mass="19928">MMEFNFTFKGLDPSEAIKQYAEKKISKFEKYFEGPVNVQIVFKREKFREIVEIVLKGDGEVLVVKEETSDIYEAIDLAYETLEKQVKKLKEKRKEFRKGRTVEISGEASVSNYEIKKVEINHLSTAEAINWFKKNHEEDFFVFYNTDYDKICVLYLKDDKPVVLVPEFA</sequence>
<dbReference type="Gene3D" id="3.30.160.100">
    <property type="entry name" value="Ribosome hibernation promotion factor-like"/>
    <property type="match status" value="1"/>
</dbReference>
<dbReference type="GO" id="GO:0045900">
    <property type="term" value="P:negative regulation of translational elongation"/>
    <property type="evidence" value="ECO:0007669"/>
    <property type="project" value="TreeGrafter"/>
</dbReference>
<dbReference type="InterPro" id="IPR050574">
    <property type="entry name" value="HPF/YfiA_ribosome-assoc"/>
</dbReference>
<dbReference type="NCBIfam" id="TIGR00741">
    <property type="entry name" value="yfiA"/>
    <property type="match status" value="1"/>
</dbReference>
<proteinExistence type="predicted"/>
<keyword evidence="4" id="KW-0175">Coiled coil</keyword>
<dbReference type="AlphaFoldDB" id="A0A124FKU3"/>
<comment type="caution">
    <text evidence="5">The sequence shown here is derived from an EMBL/GenBank/DDBJ whole genome shotgun (WGS) entry which is preliminary data.</text>
</comment>
<dbReference type="PANTHER" id="PTHR33231">
    <property type="entry name" value="30S RIBOSOMAL PROTEIN"/>
    <property type="match status" value="1"/>
</dbReference>
<dbReference type="GO" id="GO:0043024">
    <property type="term" value="F:ribosomal small subunit binding"/>
    <property type="evidence" value="ECO:0007669"/>
    <property type="project" value="TreeGrafter"/>
</dbReference>
<dbReference type="SUPFAM" id="SSF69754">
    <property type="entry name" value="Ribosome binding protein Y (YfiA homologue)"/>
    <property type="match status" value="1"/>
</dbReference>
<name>A0A124FKU3_9BACT</name>
<dbReference type="Pfam" id="PF02482">
    <property type="entry name" value="Ribosomal_S30AE"/>
    <property type="match status" value="1"/>
</dbReference>
<dbReference type="GO" id="GO:0022627">
    <property type="term" value="C:cytosolic small ribosomal subunit"/>
    <property type="evidence" value="ECO:0007669"/>
    <property type="project" value="TreeGrafter"/>
</dbReference>
<dbReference type="InterPro" id="IPR003489">
    <property type="entry name" value="RHF/RaiA"/>
</dbReference>
<evidence type="ECO:0000256" key="1">
    <source>
        <dbReference type="ARBA" id="ARBA00022845"/>
    </source>
</evidence>
<feature type="coiled-coil region" evidence="4">
    <location>
        <begin position="72"/>
        <end position="99"/>
    </location>
</feature>
<reference evidence="5 6" key="1">
    <citation type="journal article" date="2018" name="Nat. Biotechnol.">
        <title>A standardized bacterial taxonomy based on genome phylogeny substantially revises the tree of life.</title>
        <authorList>
            <person name="Parks D.H."/>
            <person name="Chuvochina M."/>
            <person name="Waite D.W."/>
            <person name="Rinke C."/>
            <person name="Skarshewski A."/>
            <person name="Chaumeil P.A."/>
            <person name="Hugenholtz P."/>
        </authorList>
    </citation>
    <scope>NUCLEOTIDE SEQUENCE [LARGE SCALE GENOMIC DNA]</scope>
    <source>
        <strain evidence="5">UBA12529</strain>
    </source>
</reference>
<keyword evidence="1" id="KW-0810">Translation regulation</keyword>
<evidence type="ECO:0000313" key="5">
    <source>
        <dbReference type="EMBL" id="HAA83240.1"/>
    </source>
</evidence>
<dbReference type="Proteomes" id="UP000257240">
    <property type="component" value="Unassembled WGS sequence"/>
</dbReference>
<protein>
    <recommendedName>
        <fullName evidence="3">Ribosome hibernation promoting factor</fullName>
    </recommendedName>
</protein>
<dbReference type="InterPro" id="IPR036567">
    <property type="entry name" value="RHF-like"/>
</dbReference>
<dbReference type="EMBL" id="DLVE01000006">
    <property type="protein sequence ID" value="HAA83240.1"/>
    <property type="molecule type" value="Genomic_DNA"/>
</dbReference>
<organism evidence="5 6">
    <name type="scientific">Thermodesulfobacterium commune</name>
    <dbReference type="NCBI Taxonomy" id="1741"/>
    <lineage>
        <taxon>Bacteria</taxon>
        <taxon>Pseudomonadati</taxon>
        <taxon>Thermodesulfobacteriota</taxon>
        <taxon>Thermodesulfobacteria</taxon>
        <taxon>Thermodesulfobacteriales</taxon>
        <taxon>Thermodesulfobacteriaceae</taxon>
        <taxon>Thermodesulfobacterium</taxon>
    </lineage>
</organism>
<gene>
    <name evidence="5" type="primary">raiA</name>
    <name evidence="5" type="ORF">DCE01_00375</name>
</gene>
<comment type="subunit">
    <text evidence="2">Associates exclusively with 100S ribosomes, which are dimers of 70S ribosomes.</text>
</comment>
<dbReference type="PANTHER" id="PTHR33231:SF1">
    <property type="entry name" value="30S RIBOSOMAL PROTEIN"/>
    <property type="match status" value="1"/>
</dbReference>
<dbReference type="CDD" id="cd00552">
    <property type="entry name" value="RaiA"/>
    <property type="match status" value="1"/>
</dbReference>
<evidence type="ECO:0000256" key="4">
    <source>
        <dbReference type="SAM" id="Coils"/>
    </source>
</evidence>
<evidence type="ECO:0000313" key="6">
    <source>
        <dbReference type="Proteomes" id="UP000257240"/>
    </source>
</evidence>
<evidence type="ECO:0000256" key="3">
    <source>
        <dbReference type="ARBA" id="ARBA00041148"/>
    </source>
</evidence>